<dbReference type="NCBIfam" id="TIGR00238">
    <property type="entry name" value="KamA family radical SAM protein"/>
    <property type="match status" value="1"/>
</dbReference>
<dbReference type="SFLD" id="SFLDG01070">
    <property type="entry name" value="PLP-dependent"/>
    <property type="match status" value="1"/>
</dbReference>
<keyword evidence="10" id="KW-0413">Isomerase</keyword>
<dbReference type="SUPFAM" id="SSF102114">
    <property type="entry name" value="Radical SAM enzymes"/>
    <property type="match status" value="1"/>
</dbReference>
<dbReference type="SFLD" id="SFLDS00029">
    <property type="entry name" value="Radical_SAM"/>
    <property type="match status" value="1"/>
</dbReference>
<keyword evidence="6" id="KW-0479">Metal-binding</keyword>
<dbReference type="InterPro" id="IPR007197">
    <property type="entry name" value="rSAM"/>
</dbReference>
<dbReference type="PANTHER" id="PTHR30538">
    <property type="entry name" value="LYSINE 2,3-AMINOMUTASE-RELATED"/>
    <property type="match status" value="1"/>
</dbReference>
<evidence type="ECO:0000256" key="3">
    <source>
        <dbReference type="ARBA" id="ARBA00008703"/>
    </source>
</evidence>
<evidence type="ECO:0000256" key="8">
    <source>
        <dbReference type="ARBA" id="ARBA00023004"/>
    </source>
</evidence>
<evidence type="ECO:0000256" key="4">
    <source>
        <dbReference type="ARBA" id="ARBA00022485"/>
    </source>
</evidence>
<dbReference type="Proteomes" id="UP000199400">
    <property type="component" value="Unassembled WGS sequence"/>
</dbReference>
<accession>A0A1I2A897</accession>
<evidence type="ECO:0000256" key="7">
    <source>
        <dbReference type="ARBA" id="ARBA00022898"/>
    </source>
</evidence>
<dbReference type="InterPro" id="IPR058240">
    <property type="entry name" value="rSAM_sf"/>
</dbReference>
<dbReference type="InterPro" id="IPR003739">
    <property type="entry name" value="Lys_aminomutase/Glu_NH3_mut"/>
</dbReference>
<dbReference type="InterPro" id="IPR013785">
    <property type="entry name" value="Aldolase_TIM"/>
</dbReference>
<comment type="cofactor">
    <cofactor evidence="1 11">
        <name>pyridoxal 5'-phosphate</name>
        <dbReference type="ChEBI" id="CHEBI:597326"/>
    </cofactor>
</comment>
<dbReference type="AlphaFoldDB" id="A0A1I2A897"/>
<dbReference type="Gene3D" id="3.20.20.70">
    <property type="entry name" value="Aldolase class I"/>
    <property type="match status" value="1"/>
</dbReference>
<gene>
    <name evidence="13" type="ORF">SAMN02745121_04118</name>
</gene>
<feature type="modified residue" description="N6-(pyridoxal phosphate)lysine" evidence="11">
    <location>
        <position position="406"/>
    </location>
</feature>
<dbReference type="GO" id="GO:0016853">
    <property type="term" value="F:isomerase activity"/>
    <property type="evidence" value="ECO:0007669"/>
    <property type="project" value="UniProtKB-KW"/>
</dbReference>
<keyword evidence="4" id="KW-0004">4Fe-4S</keyword>
<comment type="similarity">
    <text evidence="3">Belongs to the radical SAM superfamily. KamA family.</text>
</comment>
<evidence type="ECO:0000256" key="6">
    <source>
        <dbReference type="ARBA" id="ARBA00022723"/>
    </source>
</evidence>
<keyword evidence="7 11" id="KW-0663">Pyridoxal phosphate</keyword>
<evidence type="ECO:0000256" key="11">
    <source>
        <dbReference type="PIRSR" id="PIRSR603739-50"/>
    </source>
</evidence>
<dbReference type="GO" id="GO:0046872">
    <property type="term" value="F:metal ion binding"/>
    <property type="evidence" value="ECO:0007669"/>
    <property type="project" value="UniProtKB-KW"/>
</dbReference>
<evidence type="ECO:0000256" key="2">
    <source>
        <dbReference type="ARBA" id="ARBA00001966"/>
    </source>
</evidence>
<dbReference type="InterPro" id="IPR025895">
    <property type="entry name" value="LAM_C_dom"/>
</dbReference>
<dbReference type="EMBL" id="FOMX01000013">
    <property type="protein sequence ID" value="SFE40046.1"/>
    <property type="molecule type" value="Genomic_DNA"/>
</dbReference>
<evidence type="ECO:0000313" key="14">
    <source>
        <dbReference type="Proteomes" id="UP000199400"/>
    </source>
</evidence>
<organism evidence="13 14">
    <name type="scientific">Nannocystis exedens</name>
    <dbReference type="NCBI Taxonomy" id="54"/>
    <lineage>
        <taxon>Bacteria</taxon>
        <taxon>Pseudomonadati</taxon>
        <taxon>Myxococcota</taxon>
        <taxon>Polyangia</taxon>
        <taxon>Nannocystales</taxon>
        <taxon>Nannocystaceae</taxon>
        <taxon>Nannocystis</taxon>
    </lineage>
</organism>
<dbReference type="Pfam" id="PF12544">
    <property type="entry name" value="LAM_C"/>
    <property type="match status" value="1"/>
</dbReference>
<evidence type="ECO:0000259" key="12">
    <source>
        <dbReference type="PROSITE" id="PS51918"/>
    </source>
</evidence>
<dbReference type="PANTHER" id="PTHR30538:SF0">
    <property type="entry name" value="L-LYSINE 2,3-AMINOMUTASE AQ_1632-RELATED"/>
    <property type="match status" value="1"/>
</dbReference>
<dbReference type="STRING" id="54.SAMN02745121_04118"/>
<evidence type="ECO:0000256" key="1">
    <source>
        <dbReference type="ARBA" id="ARBA00001933"/>
    </source>
</evidence>
<feature type="domain" description="Radical SAM core" evidence="12">
    <location>
        <begin position="163"/>
        <end position="387"/>
    </location>
</feature>
<reference evidence="14" key="1">
    <citation type="submission" date="2016-10" db="EMBL/GenBank/DDBJ databases">
        <authorList>
            <person name="Varghese N."/>
            <person name="Submissions S."/>
        </authorList>
    </citation>
    <scope>NUCLEOTIDE SEQUENCE [LARGE SCALE GENOMIC DNA]</scope>
    <source>
        <strain evidence="14">ATCC 25963</strain>
    </source>
</reference>
<evidence type="ECO:0000313" key="13">
    <source>
        <dbReference type="EMBL" id="SFE40046.1"/>
    </source>
</evidence>
<evidence type="ECO:0000256" key="5">
    <source>
        <dbReference type="ARBA" id="ARBA00022691"/>
    </source>
</evidence>
<protein>
    <submittedName>
        <fullName evidence="13">L-lysine 2,3-aminomutase</fullName>
    </submittedName>
</protein>
<evidence type="ECO:0000256" key="9">
    <source>
        <dbReference type="ARBA" id="ARBA00023014"/>
    </source>
</evidence>
<keyword evidence="9" id="KW-0411">Iron-sulfur</keyword>
<name>A0A1I2A897_9BACT</name>
<dbReference type="OrthoDB" id="9768064at2"/>
<comment type="cofactor">
    <cofactor evidence="2">
        <name>[4Fe-4S] cluster</name>
        <dbReference type="ChEBI" id="CHEBI:49883"/>
    </cofactor>
</comment>
<dbReference type="PROSITE" id="PS51918">
    <property type="entry name" value="RADICAL_SAM"/>
    <property type="match status" value="1"/>
</dbReference>
<dbReference type="GO" id="GO:0051539">
    <property type="term" value="F:4 iron, 4 sulfur cluster binding"/>
    <property type="evidence" value="ECO:0007669"/>
    <property type="project" value="UniProtKB-KW"/>
</dbReference>
<keyword evidence="14" id="KW-1185">Reference proteome</keyword>
<sequence>MESSVTSPIKLPVVTTTTAAPGGEPVPALKPPVDPASLVHRQLLGGDFWRKIPAYRDIDEATFLDHKWQAKHTITRPDKLLEAVQELVSPEFIADVRDGFHRSPMSLRVSPYLLSLIDWSNPVADPLRRQFIPMGSRLLPDHPKLDLDSLHEQADAPVPGLTHRYPDKALFLALDTCPVYCRFCTRSYAVGIDTDQVEKVHLRPTQDRWERAFAYVASRPELEDIVISGGDAYNLRAEHIEAIGNRLLDMPNIRRMRFATKGPAVMPQKILTDDAWFSALVGVVERGRKLHKEVVLHTHFNHPSELTEITQRAMNRLFSAGVFVRNQSVLQRGVNDTPEAMRLLIKRMSYLNVHAYYVYVHDLVKGVEDLRTTVDTAIELEKQVRGLTAGFNTPTFVVDAPGGGGKRDCHSFEHYNRETGISVYRSPNVNADAHYLYFDPIHLLPEAGQKRWADPAEHDVMVREAIAAARDRRR</sequence>
<keyword evidence="8" id="KW-0408">Iron</keyword>
<evidence type="ECO:0000256" key="10">
    <source>
        <dbReference type="ARBA" id="ARBA00023235"/>
    </source>
</evidence>
<keyword evidence="5" id="KW-0949">S-adenosyl-L-methionine</keyword>
<proteinExistence type="inferred from homology"/>